<gene>
    <name evidence="2" type="ORF">V0288_00360</name>
</gene>
<dbReference type="RefSeq" id="WP_332863008.1">
    <property type="nucleotide sequence ID" value="NZ_JBAFSM010000001.1"/>
</dbReference>
<evidence type="ECO:0000256" key="1">
    <source>
        <dbReference type="SAM" id="SignalP"/>
    </source>
</evidence>
<protein>
    <submittedName>
        <fullName evidence="2">DUF3011 domain-containing protein</fullName>
    </submittedName>
</protein>
<proteinExistence type="predicted"/>
<name>A0AAW9QQ43_9CHRO</name>
<feature type="signal peptide" evidence="1">
    <location>
        <begin position="1"/>
        <end position="20"/>
    </location>
</feature>
<evidence type="ECO:0000313" key="2">
    <source>
        <dbReference type="EMBL" id="MEG3435558.1"/>
    </source>
</evidence>
<dbReference type="EMBL" id="JBAFSM010000001">
    <property type="protein sequence ID" value="MEG3435558.1"/>
    <property type="molecule type" value="Genomic_DNA"/>
</dbReference>
<comment type="caution">
    <text evidence="2">The sequence shown here is derived from an EMBL/GenBank/DDBJ whole genome shotgun (WGS) entry which is preliminary data.</text>
</comment>
<evidence type="ECO:0000313" key="3">
    <source>
        <dbReference type="Proteomes" id="UP001328733"/>
    </source>
</evidence>
<dbReference type="Pfam" id="PF11218">
    <property type="entry name" value="DUF3011"/>
    <property type="match status" value="1"/>
</dbReference>
<organism evidence="2 3">
    <name type="scientific">Pannus brasiliensis CCIBt3594</name>
    <dbReference type="NCBI Taxonomy" id="1427578"/>
    <lineage>
        <taxon>Bacteria</taxon>
        <taxon>Bacillati</taxon>
        <taxon>Cyanobacteriota</taxon>
        <taxon>Cyanophyceae</taxon>
        <taxon>Oscillatoriophycideae</taxon>
        <taxon>Chroococcales</taxon>
        <taxon>Microcystaceae</taxon>
        <taxon>Pannus</taxon>
    </lineage>
</organism>
<sequence>MLRKAFFWILPVLIIAPSIAEEAVARTSRVTCESVRGKTTRCPVDARRGSQIRLVRNRSDTPCDGNWEFRNGSIVVRNGCRGDFEVRTDGGGDNWEEDFSGDRYREFRNVPEIGRFIVDRRSYYDSRRIREFDAIVNGSRERWWANCRSGDELGTGSRRAPENRQTRRIVDFVCDDSF</sequence>
<dbReference type="AlphaFoldDB" id="A0AAW9QQ43"/>
<keyword evidence="3" id="KW-1185">Reference proteome</keyword>
<accession>A0AAW9QQ43</accession>
<dbReference type="InterPro" id="IPR021381">
    <property type="entry name" value="DUF3011"/>
</dbReference>
<keyword evidence="1" id="KW-0732">Signal</keyword>
<dbReference type="Proteomes" id="UP001328733">
    <property type="component" value="Unassembled WGS sequence"/>
</dbReference>
<reference evidence="2 3" key="1">
    <citation type="submission" date="2024-01" db="EMBL/GenBank/DDBJ databases">
        <title>Genomic insights into the taxonomy and metabolism of the cyanobacterium Pannus brasiliensis CCIBt3594.</title>
        <authorList>
            <person name="Machado M."/>
            <person name="Botero N.B."/>
            <person name="Andreote A.P.D."/>
            <person name="Feitosa A.M.T."/>
            <person name="Popin R."/>
            <person name="Sivonen K."/>
            <person name="Fiore M.F."/>
        </authorList>
    </citation>
    <scope>NUCLEOTIDE SEQUENCE [LARGE SCALE GENOMIC DNA]</scope>
    <source>
        <strain evidence="2 3">CCIBt3594</strain>
    </source>
</reference>
<feature type="chain" id="PRO_5043522002" evidence="1">
    <location>
        <begin position="21"/>
        <end position="178"/>
    </location>
</feature>